<evidence type="ECO:0000256" key="1">
    <source>
        <dbReference type="ARBA" id="ARBA00009670"/>
    </source>
</evidence>
<sequence length="559" mass="63554">MLHKRFRRYSMLKRYGQIIEVLQKYGFGYIVDQIGLGSFGDFTSRLKKQEKRDEHNLSGPVRTRRILEELGPTYIKLGQLLSMRRDLVPLEYAAEFSKLQDDAPSFGFEEVELIIREELRLPVEELFESFEKKPLACASIGQVHRAKLKNGDDVVVKVQRPGIKEVIESDLDIMYSLSGLLTEHIPEARLYRPVELVDELSRSILAEIDYSQEGWNTDRFAENFKDSEQIHIPKVYWDYTGTRVLTLEYIEGIKGGRVDLLEKQGFDRSAIALAVAGSFLKQVFEDGFFHADLHPGNILIMEDGIVAFLDFGMVGHLSSETRDMFLNGMTAMVKGDSSLFVETLRDMGGIDSHVDTKVLKVDFDYFRSKYYGRALKNLDASVIIEELIEVLRMNQVKVPYNITLLVRGTLAVEGFGLIIDPDLNLAELVEPYAKNAIKESFYPQNIARVLYDNISSWSRIFQKAPTKISHILDNAENGYLGIKLESEETKRLISEINTASNRLSFSLIISAIIVASSLITQTNMKPLLWGVPLLGIFGFLLASIFGMWLVFNIFRTGRI</sequence>
<feature type="transmembrane region" description="Helical" evidence="2">
    <location>
        <begin position="527"/>
        <end position="551"/>
    </location>
</feature>
<dbReference type="PROSITE" id="PS50011">
    <property type="entry name" value="PROTEIN_KINASE_DOM"/>
    <property type="match status" value="1"/>
</dbReference>
<evidence type="ECO:0000259" key="3">
    <source>
        <dbReference type="PROSITE" id="PS50011"/>
    </source>
</evidence>
<organism evidence="4 5">
    <name type="scientific">Methanosarcina siciliae T4/M</name>
    <dbReference type="NCBI Taxonomy" id="1434120"/>
    <lineage>
        <taxon>Archaea</taxon>
        <taxon>Methanobacteriati</taxon>
        <taxon>Methanobacteriota</taxon>
        <taxon>Stenosarchaea group</taxon>
        <taxon>Methanomicrobia</taxon>
        <taxon>Methanosarcinales</taxon>
        <taxon>Methanosarcinaceae</taxon>
        <taxon>Methanosarcina</taxon>
    </lineage>
</organism>
<dbReference type="PANTHER" id="PTHR10566">
    <property type="entry name" value="CHAPERONE-ACTIVITY OF BC1 COMPLEX CABC1 -RELATED"/>
    <property type="match status" value="1"/>
</dbReference>
<dbReference type="OrthoDB" id="8087at2157"/>
<dbReference type="RefSeq" id="WP_048171175.1">
    <property type="nucleotide sequence ID" value="NZ_CP009506.1"/>
</dbReference>
<keyword evidence="5" id="KW-1185">Reference proteome</keyword>
<dbReference type="KEGG" id="msw:MSSIT_1327"/>
<gene>
    <name evidence="4" type="ORF">MSSIT_1327</name>
</gene>
<feature type="domain" description="Protein kinase" evidence="3">
    <location>
        <begin position="129"/>
        <end position="461"/>
    </location>
</feature>
<accession>A0A0E3L878</accession>
<keyword evidence="2" id="KW-0812">Transmembrane</keyword>
<dbReference type="SMART" id="SM00220">
    <property type="entry name" value="S_TKc"/>
    <property type="match status" value="1"/>
</dbReference>
<evidence type="ECO:0000313" key="4">
    <source>
        <dbReference type="EMBL" id="AKB28046.1"/>
    </source>
</evidence>
<dbReference type="InterPro" id="IPR050154">
    <property type="entry name" value="UbiB_kinase"/>
</dbReference>
<dbReference type="GO" id="GO:0004672">
    <property type="term" value="F:protein kinase activity"/>
    <property type="evidence" value="ECO:0007669"/>
    <property type="project" value="InterPro"/>
</dbReference>
<dbReference type="CDD" id="cd05121">
    <property type="entry name" value="ABC1_ADCK3-like"/>
    <property type="match status" value="1"/>
</dbReference>
<proteinExistence type="inferred from homology"/>
<dbReference type="Pfam" id="PF03109">
    <property type="entry name" value="ABC1"/>
    <property type="match status" value="1"/>
</dbReference>
<dbReference type="Proteomes" id="UP000033111">
    <property type="component" value="Chromosome"/>
</dbReference>
<evidence type="ECO:0000256" key="2">
    <source>
        <dbReference type="SAM" id="Phobius"/>
    </source>
</evidence>
<name>A0A0E3L878_9EURY</name>
<dbReference type="PATRIC" id="fig|1434120.4.peg.1702"/>
<dbReference type="EMBL" id="CP009506">
    <property type="protein sequence ID" value="AKB28046.1"/>
    <property type="molecule type" value="Genomic_DNA"/>
</dbReference>
<dbReference type="SUPFAM" id="SSF56112">
    <property type="entry name" value="Protein kinase-like (PK-like)"/>
    <property type="match status" value="1"/>
</dbReference>
<keyword evidence="2" id="KW-0472">Membrane</keyword>
<dbReference type="AlphaFoldDB" id="A0A0E3L878"/>
<dbReference type="InterPro" id="IPR004147">
    <property type="entry name" value="ABC1_dom"/>
</dbReference>
<dbReference type="InterPro" id="IPR000719">
    <property type="entry name" value="Prot_kinase_dom"/>
</dbReference>
<dbReference type="Gene3D" id="1.10.510.10">
    <property type="entry name" value="Transferase(Phosphotransferase) domain 1"/>
    <property type="match status" value="1"/>
</dbReference>
<dbReference type="GeneID" id="24860150"/>
<keyword evidence="2" id="KW-1133">Transmembrane helix</keyword>
<dbReference type="InterPro" id="IPR011009">
    <property type="entry name" value="Kinase-like_dom_sf"/>
</dbReference>
<protein>
    <submittedName>
        <fullName evidence="4">ABC1 family protein</fullName>
    </submittedName>
</protein>
<dbReference type="HOGENOM" id="CLU_006533_0_2_2"/>
<dbReference type="PANTHER" id="PTHR10566:SF113">
    <property type="entry name" value="PROTEIN ACTIVITY OF BC1 COMPLEX KINASE 7, CHLOROPLASTIC"/>
    <property type="match status" value="1"/>
</dbReference>
<evidence type="ECO:0000313" key="5">
    <source>
        <dbReference type="Proteomes" id="UP000033111"/>
    </source>
</evidence>
<reference evidence="4 5" key="1">
    <citation type="submission" date="2014-07" db="EMBL/GenBank/DDBJ databases">
        <title>Methanogenic archaea and the global carbon cycle.</title>
        <authorList>
            <person name="Henriksen J.R."/>
            <person name="Luke J."/>
            <person name="Reinhart S."/>
            <person name="Benedict M.N."/>
            <person name="Youngblut N.D."/>
            <person name="Metcalf M.E."/>
            <person name="Whitaker R.J."/>
            <person name="Metcalf W.W."/>
        </authorList>
    </citation>
    <scope>NUCLEOTIDE SEQUENCE [LARGE SCALE GENOMIC DNA]</scope>
    <source>
        <strain evidence="4 5">T4/M</strain>
    </source>
</reference>
<dbReference type="GO" id="GO:0005524">
    <property type="term" value="F:ATP binding"/>
    <property type="evidence" value="ECO:0007669"/>
    <property type="project" value="InterPro"/>
</dbReference>
<comment type="similarity">
    <text evidence="1">Belongs to the protein kinase superfamily. ADCK protein kinase family.</text>
</comment>